<name>A0A376BT65_9NEIS</name>
<dbReference type="EMBL" id="UFSO01000003">
    <property type="protein sequence ID" value="SSY79975.1"/>
    <property type="molecule type" value="Genomic_DNA"/>
</dbReference>
<gene>
    <name evidence="1" type="ORF">NCTC10283_01527</name>
</gene>
<sequence length="311" mass="35503">MKKQIITLASLLVLTACEPPRTEQTPAQNQDKNQAVSLGNVNAGKQAEATGEYAELIKLNQSLKSQLQNATATQADQLYRDHHQRVHTYVTKLNAQHANFLENYDDPKNWQDMASDPEPNEPRVPVGEMKQFIDKLAQANLMLVDSGMGVMAIQETPDYYQNLFTGKASPDVDNYIRLQAQERAPKPTEDNVVVQWKHLSERVSAWENFLQQHPNSAYQNEAKAKFNEYADLFLFGNEEMPVALNHEPILSDEVAEFAEIEKKWADYAKQYPNSKLVPMIEEAKKIARLQGGRGEERFVAQQKFRQTHFQK</sequence>
<evidence type="ECO:0000313" key="2">
    <source>
        <dbReference type="Proteomes" id="UP000254209"/>
    </source>
</evidence>
<accession>A0A376BT65</accession>
<dbReference type="RefSeq" id="WP_147293698.1">
    <property type="nucleotide sequence ID" value="NZ_CP091519.2"/>
</dbReference>
<organism evidence="1 2">
    <name type="scientific">Alysiella crassa</name>
    <dbReference type="NCBI Taxonomy" id="153491"/>
    <lineage>
        <taxon>Bacteria</taxon>
        <taxon>Pseudomonadati</taxon>
        <taxon>Pseudomonadota</taxon>
        <taxon>Betaproteobacteria</taxon>
        <taxon>Neisseriales</taxon>
        <taxon>Neisseriaceae</taxon>
        <taxon>Alysiella</taxon>
    </lineage>
</organism>
<dbReference type="OrthoDB" id="8605367at2"/>
<protein>
    <recommendedName>
        <fullName evidence="3">Lipoprotein</fullName>
    </recommendedName>
</protein>
<evidence type="ECO:0000313" key="1">
    <source>
        <dbReference type="EMBL" id="SSY79975.1"/>
    </source>
</evidence>
<dbReference type="AlphaFoldDB" id="A0A376BT65"/>
<keyword evidence="2" id="KW-1185">Reference proteome</keyword>
<evidence type="ECO:0008006" key="3">
    <source>
        <dbReference type="Google" id="ProtNLM"/>
    </source>
</evidence>
<dbReference type="Proteomes" id="UP000254209">
    <property type="component" value="Unassembled WGS sequence"/>
</dbReference>
<dbReference type="PROSITE" id="PS51257">
    <property type="entry name" value="PROKAR_LIPOPROTEIN"/>
    <property type="match status" value="1"/>
</dbReference>
<dbReference type="STRING" id="1120980.GCA_000745955_00665"/>
<proteinExistence type="predicted"/>
<reference evidence="1 2" key="1">
    <citation type="submission" date="2018-06" db="EMBL/GenBank/DDBJ databases">
        <authorList>
            <consortium name="Pathogen Informatics"/>
            <person name="Doyle S."/>
        </authorList>
    </citation>
    <scope>NUCLEOTIDE SEQUENCE [LARGE SCALE GENOMIC DNA]</scope>
    <source>
        <strain evidence="1 2">NCTC10283</strain>
    </source>
</reference>